<reference evidence="1" key="1">
    <citation type="submission" date="2023-05" db="EMBL/GenBank/DDBJ databases">
        <authorList>
            <person name="Stuckert A."/>
        </authorList>
    </citation>
    <scope>NUCLEOTIDE SEQUENCE</scope>
</reference>
<proteinExistence type="predicted"/>
<dbReference type="Proteomes" id="UP001162483">
    <property type="component" value="Unassembled WGS sequence"/>
</dbReference>
<sequence>MRCPCYLFHRFFLSLCKDTGAPLSPIARGPHELSVRPCWGLATSVMSFDLLLLDVE</sequence>
<name>A0ABN9CMU8_9NEOB</name>
<gene>
    <name evidence="1" type="ORF">SPARVUS_LOCUS5426181</name>
</gene>
<protein>
    <submittedName>
        <fullName evidence="1">Uncharacterized protein</fullName>
    </submittedName>
</protein>
<evidence type="ECO:0000313" key="1">
    <source>
        <dbReference type="EMBL" id="CAI9561459.1"/>
    </source>
</evidence>
<dbReference type="EMBL" id="CATNWA010011273">
    <property type="protein sequence ID" value="CAI9561459.1"/>
    <property type="molecule type" value="Genomic_DNA"/>
</dbReference>
<keyword evidence="2" id="KW-1185">Reference proteome</keyword>
<comment type="caution">
    <text evidence="1">The sequence shown here is derived from an EMBL/GenBank/DDBJ whole genome shotgun (WGS) entry which is preliminary data.</text>
</comment>
<evidence type="ECO:0000313" key="2">
    <source>
        <dbReference type="Proteomes" id="UP001162483"/>
    </source>
</evidence>
<accession>A0ABN9CMU8</accession>
<organism evidence="1 2">
    <name type="scientific">Staurois parvus</name>
    <dbReference type="NCBI Taxonomy" id="386267"/>
    <lineage>
        <taxon>Eukaryota</taxon>
        <taxon>Metazoa</taxon>
        <taxon>Chordata</taxon>
        <taxon>Craniata</taxon>
        <taxon>Vertebrata</taxon>
        <taxon>Euteleostomi</taxon>
        <taxon>Amphibia</taxon>
        <taxon>Batrachia</taxon>
        <taxon>Anura</taxon>
        <taxon>Neobatrachia</taxon>
        <taxon>Ranoidea</taxon>
        <taxon>Ranidae</taxon>
        <taxon>Staurois</taxon>
    </lineage>
</organism>